<dbReference type="Proteomes" id="UP000001610">
    <property type="component" value="Unassembled WGS sequence"/>
</dbReference>
<dbReference type="PANTHER" id="PTHR21431">
    <property type="entry name" value="PREFOLDIN SUBUNIT 6"/>
    <property type="match status" value="1"/>
</dbReference>
<proteinExistence type="inferred from homology"/>
<keyword evidence="5" id="KW-1185">Reference proteome</keyword>
<accession>G3J483</accession>
<dbReference type="InterPro" id="IPR009053">
    <property type="entry name" value="Prefoldin"/>
</dbReference>
<feature type="coiled-coil region" evidence="3">
    <location>
        <begin position="154"/>
        <end position="188"/>
    </location>
</feature>
<dbReference type="GO" id="GO:0005737">
    <property type="term" value="C:cytoplasm"/>
    <property type="evidence" value="ECO:0007669"/>
    <property type="project" value="TreeGrafter"/>
</dbReference>
<dbReference type="InParanoid" id="G3J483"/>
<reference evidence="4 5" key="1">
    <citation type="journal article" date="2011" name="Genome Biol.">
        <title>Genome sequence of the insect pathogenic fungus Cordyceps militaris, a valued traditional Chinese medicine.</title>
        <authorList>
            <person name="Zheng P."/>
            <person name="Xia Y."/>
            <person name="Xiao G."/>
            <person name="Xiong C."/>
            <person name="Hu X."/>
            <person name="Zhang S."/>
            <person name="Zheng H."/>
            <person name="Huang Y."/>
            <person name="Zhou Y."/>
            <person name="Wang S."/>
            <person name="Zhao G.P."/>
            <person name="Liu X."/>
            <person name="St Leger R.J."/>
            <person name="Wang C."/>
        </authorList>
    </citation>
    <scope>NUCLEOTIDE SEQUENCE [LARGE SCALE GENOMIC DNA]</scope>
    <source>
        <strain evidence="4 5">CM01</strain>
    </source>
</reference>
<evidence type="ECO:0000256" key="2">
    <source>
        <dbReference type="ARBA" id="ARBA00023186"/>
    </source>
</evidence>
<dbReference type="OrthoDB" id="248120at2759"/>
<name>G3J483_CORMM</name>
<gene>
    <name evidence="4" type="ORF">CCM_00459</name>
</gene>
<organism evidence="4 5">
    <name type="scientific">Cordyceps militaris (strain CM01)</name>
    <name type="common">Caterpillar fungus</name>
    <dbReference type="NCBI Taxonomy" id="983644"/>
    <lineage>
        <taxon>Eukaryota</taxon>
        <taxon>Fungi</taxon>
        <taxon>Dikarya</taxon>
        <taxon>Ascomycota</taxon>
        <taxon>Pezizomycotina</taxon>
        <taxon>Sordariomycetes</taxon>
        <taxon>Hypocreomycetidae</taxon>
        <taxon>Hypocreales</taxon>
        <taxon>Cordycipitaceae</taxon>
        <taxon>Cordyceps</taxon>
    </lineage>
</organism>
<evidence type="ECO:0000256" key="3">
    <source>
        <dbReference type="SAM" id="Coils"/>
    </source>
</evidence>
<keyword evidence="3" id="KW-0175">Coiled coil</keyword>
<dbReference type="STRING" id="983644.G3J483"/>
<dbReference type="Pfam" id="PF01920">
    <property type="entry name" value="Prefoldin_2"/>
    <property type="match status" value="1"/>
</dbReference>
<keyword evidence="2" id="KW-0143">Chaperone</keyword>
<dbReference type="InterPro" id="IPR002777">
    <property type="entry name" value="PFD_beta-like"/>
</dbReference>
<dbReference type="GO" id="GO:0006457">
    <property type="term" value="P:protein folding"/>
    <property type="evidence" value="ECO:0007669"/>
    <property type="project" value="InterPro"/>
</dbReference>
<dbReference type="GO" id="GO:0051131">
    <property type="term" value="P:chaperone-mediated protein complex assembly"/>
    <property type="evidence" value="ECO:0007669"/>
    <property type="project" value="TreeGrafter"/>
</dbReference>
<dbReference type="GO" id="GO:0016272">
    <property type="term" value="C:prefoldin complex"/>
    <property type="evidence" value="ECO:0007669"/>
    <property type="project" value="InterPro"/>
</dbReference>
<dbReference type="CDD" id="cd23161">
    <property type="entry name" value="Prefoldin_6"/>
    <property type="match status" value="1"/>
</dbReference>
<dbReference type="SUPFAM" id="SSF46579">
    <property type="entry name" value="Prefoldin"/>
    <property type="match status" value="1"/>
</dbReference>
<dbReference type="GO" id="GO:0051087">
    <property type="term" value="F:protein-folding chaperone binding"/>
    <property type="evidence" value="ECO:0007669"/>
    <property type="project" value="TreeGrafter"/>
</dbReference>
<dbReference type="VEuPathDB" id="FungiDB:CCM_00459"/>
<dbReference type="HOGENOM" id="CLU_1372143_0_0_1"/>
<dbReference type="AlphaFoldDB" id="G3J483"/>
<dbReference type="EMBL" id="JH126399">
    <property type="protein sequence ID" value="EGX95805.1"/>
    <property type="molecule type" value="Genomic_DNA"/>
</dbReference>
<protein>
    <submittedName>
        <fullName evidence="4">Prefoldin subunit 6, putative</fullName>
    </submittedName>
</protein>
<sequence length="199" mass="22689">MLLDVQFGVCLKSQVVTLSVAANHQHWRVFGVRKPWTGAEQKQIRSSSCFRTIDLSIETNFDLWGKKTCGHSLSWLKRELAFRPSQRSIKNFNLANLQSSVDSRQKLDGQRQENLSVQKEFETLDEDETIYKLAGPVLLKQEKFEADNTVKGRLDFISNEMSRLETQIKETQGKIDKKRTEIIQLQTAAQQEAGSTGGQ</sequence>
<evidence type="ECO:0000313" key="4">
    <source>
        <dbReference type="EMBL" id="EGX95805.1"/>
    </source>
</evidence>
<evidence type="ECO:0000256" key="1">
    <source>
        <dbReference type="ARBA" id="ARBA00008045"/>
    </source>
</evidence>
<dbReference type="KEGG" id="cmt:CCM_00459"/>
<evidence type="ECO:0000313" key="5">
    <source>
        <dbReference type="Proteomes" id="UP000001610"/>
    </source>
</evidence>
<comment type="similarity">
    <text evidence="1">Belongs to the prefoldin subunit beta family.</text>
</comment>
<dbReference type="GO" id="GO:0051082">
    <property type="term" value="F:unfolded protein binding"/>
    <property type="evidence" value="ECO:0007669"/>
    <property type="project" value="InterPro"/>
</dbReference>
<dbReference type="eggNOG" id="KOG3478">
    <property type="taxonomic scope" value="Eukaryota"/>
</dbReference>
<dbReference type="RefSeq" id="XP_006665682.1">
    <property type="nucleotide sequence ID" value="XM_006665619.1"/>
</dbReference>
<dbReference type="FunFam" id="1.10.287.370:FF:000003">
    <property type="entry name" value="Prefoldin subunit 6"/>
    <property type="match status" value="1"/>
</dbReference>
<dbReference type="GeneID" id="18162494"/>
<dbReference type="PANTHER" id="PTHR21431:SF0">
    <property type="entry name" value="PREFOLDIN SUBUNIT 6"/>
    <property type="match status" value="1"/>
</dbReference>
<dbReference type="Gene3D" id="1.10.287.370">
    <property type="match status" value="1"/>
</dbReference>